<accession>A0A8T1WZX8</accession>
<comment type="caution">
    <text evidence="1">The sequence shown here is derived from an EMBL/GenBank/DDBJ whole genome shotgun (WGS) entry which is preliminary data.</text>
</comment>
<protein>
    <submittedName>
        <fullName evidence="1">Uncharacterized protein</fullName>
    </submittedName>
</protein>
<sequence>MRSVLPDGRRVDTYTLLVEDSEANKRHREAEGPQQNVQWITEGKTYMTLTEIDDTTIDVVYDQSAEWLYELRGQVPYIDWIRYAVQVEQLVVPTGLLIG</sequence>
<name>A0A8T1WZX8_9STRA</name>
<evidence type="ECO:0000313" key="1">
    <source>
        <dbReference type="EMBL" id="KAG7397080.1"/>
    </source>
</evidence>
<dbReference type="OrthoDB" id="103238at2759"/>
<keyword evidence="2" id="KW-1185">Reference proteome</keyword>
<dbReference type="Proteomes" id="UP000693981">
    <property type="component" value="Unassembled WGS sequence"/>
</dbReference>
<proteinExistence type="predicted"/>
<dbReference type="EMBL" id="JAGDFL010000127">
    <property type="protein sequence ID" value="KAG7397080.1"/>
    <property type="molecule type" value="Genomic_DNA"/>
</dbReference>
<evidence type="ECO:0000313" key="2">
    <source>
        <dbReference type="Proteomes" id="UP000693981"/>
    </source>
</evidence>
<gene>
    <name evidence="1" type="ORF">PHYBOEH_001294</name>
</gene>
<organism evidence="1 2">
    <name type="scientific">Phytophthora boehmeriae</name>
    <dbReference type="NCBI Taxonomy" id="109152"/>
    <lineage>
        <taxon>Eukaryota</taxon>
        <taxon>Sar</taxon>
        <taxon>Stramenopiles</taxon>
        <taxon>Oomycota</taxon>
        <taxon>Peronosporomycetes</taxon>
        <taxon>Peronosporales</taxon>
        <taxon>Peronosporaceae</taxon>
        <taxon>Phytophthora</taxon>
    </lineage>
</organism>
<reference evidence="1" key="1">
    <citation type="submission" date="2021-02" db="EMBL/GenBank/DDBJ databases">
        <authorList>
            <person name="Palmer J.M."/>
        </authorList>
    </citation>
    <scope>NUCLEOTIDE SEQUENCE</scope>
    <source>
        <strain evidence="1">SCRP23</strain>
    </source>
</reference>
<dbReference type="AlphaFoldDB" id="A0A8T1WZX8"/>